<organism evidence="10 11">
    <name type="scientific">Candidatus Liptonbacteria bacterium RIFCSPLOWO2_01_FULL_45_15</name>
    <dbReference type="NCBI Taxonomy" id="1798649"/>
    <lineage>
        <taxon>Bacteria</taxon>
        <taxon>Candidatus Liptoniibacteriota</taxon>
    </lineage>
</organism>
<dbReference type="SMART" id="SM00388">
    <property type="entry name" value="HisKA"/>
    <property type="match status" value="1"/>
</dbReference>
<sequence length="431" mass="47479">MKFLLLSLIPAAAAIFISFYFLTILWASAAALLILSVLGLFFAYIKLSASGRKAKTAINAEVSESELESILNNFGDALIIYDDSFKVLFFNNAGEKLFMINEGEIVDITIGPEAVNDSRLRLIAQIVFPTLAPVMIPRSQAGTWPQIVDLSFSEPQLELRVSTSQLSQIPGKPARFLKVIQNRTHEVALLKTKSDFVSVASHQLKTPLTYIDWGLEALNGDETLSDSNKEIVSGTLKASKLLSEIVESLLDIARIEEGRFGYKFEEADISDFLGKILEQTMPEATRAGVRIYFEKPAVQLPKVFIDPQRLSLAISNLLDNGIRYNVKNGDVIVRASQAEGKPFIEVSVKDTGIGISPEEIEKLFVKFFRAANAIKSQTGGTGLGLYITKNIIEAHGGKIRAESELNRGTTFYFTLPTDQSLVPQREVPVEA</sequence>
<dbReference type="FunFam" id="3.30.565.10:FF:000006">
    <property type="entry name" value="Sensor histidine kinase WalK"/>
    <property type="match status" value="1"/>
</dbReference>
<dbReference type="SUPFAM" id="SSF47384">
    <property type="entry name" value="Homodimeric domain of signal transducing histidine kinase"/>
    <property type="match status" value="1"/>
</dbReference>
<keyword evidence="4" id="KW-0808">Transferase</keyword>
<dbReference type="InterPro" id="IPR004358">
    <property type="entry name" value="Sig_transdc_His_kin-like_C"/>
</dbReference>
<dbReference type="InterPro" id="IPR003661">
    <property type="entry name" value="HisK_dim/P_dom"/>
</dbReference>
<protein>
    <recommendedName>
        <fullName evidence="2">histidine kinase</fullName>
        <ecNumber evidence="2">2.7.13.3</ecNumber>
    </recommendedName>
</protein>
<dbReference type="Gene3D" id="3.30.565.10">
    <property type="entry name" value="Histidine kinase-like ATPase, C-terminal domain"/>
    <property type="match status" value="1"/>
</dbReference>
<evidence type="ECO:0000256" key="5">
    <source>
        <dbReference type="ARBA" id="ARBA00022777"/>
    </source>
</evidence>
<dbReference type="Pfam" id="PF02518">
    <property type="entry name" value="HATPase_c"/>
    <property type="match status" value="1"/>
</dbReference>
<feature type="domain" description="Histidine kinase" evidence="8">
    <location>
        <begin position="199"/>
        <end position="419"/>
    </location>
</feature>
<dbReference type="InterPro" id="IPR035965">
    <property type="entry name" value="PAS-like_dom_sf"/>
</dbReference>
<dbReference type="Gene3D" id="3.30.450.20">
    <property type="entry name" value="PAS domain"/>
    <property type="match status" value="1"/>
</dbReference>
<accession>A0A1G2CI89</accession>
<comment type="catalytic activity">
    <reaction evidence="1">
        <text>ATP + protein L-histidine = ADP + protein N-phospho-L-histidine.</text>
        <dbReference type="EC" id="2.7.13.3"/>
    </reaction>
</comment>
<dbReference type="SUPFAM" id="SSF55874">
    <property type="entry name" value="ATPase domain of HSP90 chaperone/DNA topoisomerase II/histidine kinase"/>
    <property type="match status" value="1"/>
</dbReference>
<keyword evidence="7" id="KW-0812">Transmembrane</keyword>
<dbReference type="InterPro" id="IPR050736">
    <property type="entry name" value="Sensor_HK_Regulatory"/>
</dbReference>
<dbReference type="Gene3D" id="1.10.287.130">
    <property type="match status" value="1"/>
</dbReference>
<evidence type="ECO:0000256" key="4">
    <source>
        <dbReference type="ARBA" id="ARBA00022679"/>
    </source>
</evidence>
<keyword evidence="3" id="KW-0597">Phosphoprotein</keyword>
<evidence type="ECO:0000256" key="1">
    <source>
        <dbReference type="ARBA" id="ARBA00000085"/>
    </source>
</evidence>
<evidence type="ECO:0000256" key="3">
    <source>
        <dbReference type="ARBA" id="ARBA00022553"/>
    </source>
</evidence>
<keyword evidence="7" id="KW-1133">Transmembrane helix</keyword>
<name>A0A1G2CI89_9BACT</name>
<dbReference type="PROSITE" id="PS50112">
    <property type="entry name" value="PAS"/>
    <property type="match status" value="1"/>
</dbReference>
<evidence type="ECO:0000313" key="10">
    <source>
        <dbReference type="EMBL" id="OGZ00937.1"/>
    </source>
</evidence>
<dbReference type="SMART" id="SM00387">
    <property type="entry name" value="HATPase_c"/>
    <property type="match status" value="1"/>
</dbReference>
<gene>
    <name evidence="10" type="ORF">A3B13_02765</name>
</gene>
<dbReference type="EC" id="2.7.13.3" evidence="2"/>
<dbReference type="AlphaFoldDB" id="A0A1G2CI89"/>
<dbReference type="InterPro" id="IPR005467">
    <property type="entry name" value="His_kinase_dom"/>
</dbReference>
<dbReference type="InterPro" id="IPR036890">
    <property type="entry name" value="HATPase_C_sf"/>
</dbReference>
<evidence type="ECO:0000256" key="7">
    <source>
        <dbReference type="SAM" id="Phobius"/>
    </source>
</evidence>
<dbReference type="Pfam" id="PF00512">
    <property type="entry name" value="HisKA"/>
    <property type="match status" value="1"/>
</dbReference>
<dbReference type="GO" id="GO:0000155">
    <property type="term" value="F:phosphorelay sensor kinase activity"/>
    <property type="evidence" value="ECO:0007669"/>
    <property type="project" value="InterPro"/>
</dbReference>
<comment type="caution">
    <text evidence="10">The sequence shown here is derived from an EMBL/GenBank/DDBJ whole genome shotgun (WGS) entry which is preliminary data.</text>
</comment>
<evidence type="ECO:0000256" key="2">
    <source>
        <dbReference type="ARBA" id="ARBA00012438"/>
    </source>
</evidence>
<proteinExistence type="predicted"/>
<feature type="domain" description="PAS" evidence="9">
    <location>
        <begin position="63"/>
        <end position="107"/>
    </location>
</feature>
<keyword evidence="7" id="KW-0472">Membrane</keyword>
<evidence type="ECO:0000256" key="6">
    <source>
        <dbReference type="ARBA" id="ARBA00023012"/>
    </source>
</evidence>
<dbReference type="Proteomes" id="UP000176287">
    <property type="component" value="Unassembled WGS sequence"/>
</dbReference>
<dbReference type="PROSITE" id="PS50109">
    <property type="entry name" value="HIS_KIN"/>
    <property type="match status" value="1"/>
</dbReference>
<evidence type="ECO:0000313" key="11">
    <source>
        <dbReference type="Proteomes" id="UP000176287"/>
    </source>
</evidence>
<keyword evidence="6" id="KW-0902">Two-component regulatory system</keyword>
<reference evidence="10 11" key="1">
    <citation type="journal article" date="2016" name="Nat. Commun.">
        <title>Thousands of microbial genomes shed light on interconnected biogeochemical processes in an aquifer system.</title>
        <authorList>
            <person name="Anantharaman K."/>
            <person name="Brown C.T."/>
            <person name="Hug L.A."/>
            <person name="Sharon I."/>
            <person name="Castelle C.J."/>
            <person name="Probst A.J."/>
            <person name="Thomas B.C."/>
            <person name="Singh A."/>
            <person name="Wilkins M.J."/>
            <person name="Karaoz U."/>
            <person name="Brodie E.L."/>
            <person name="Williams K.H."/>
            <person name="Hubbard S.S."/>
            <person name="Banfield J.F."/>
        </authorList>
    </citation>
    <scope>NUCLEOTIDE SEQUENCE [LARGE SCALE GENOMIC DNA]</scope>
</reference>
<dbReference type="EMBL" id="MHKZ01000010">
    <property type="protein sequence ID" value="OGZ00937.1"/>
    <property type="molecule type" value="Genomic_DNA"/>
</dbReference>
<dbReference type="STRING" id="1798649.A3B13_02765"/>
<dbReference type="InterPro" id="IPR003594">
    <property type="entry name" value="HATPase_dom"/>
</dbReference>
<keyword evidence="5" id="KW-0418">Kinase</keyword>
<dbReference type="InterPro" id="IPR036097">
    <property type="entry name" value="HisK_dim/P_sf"/>
</dbReference>
<dbReference type="SUPFAM" id="SSF55785">
    <property type="entry name" value="PYP-like sensor domain (PAS domain)"/>
    <property type="match status" value="1"/>
</dbReference>
<evidence type="ECO:0000259" key="9">
    <source>
        <dbReference type="PROSITE" id="PS50112"/>
    </source>
</evidence>
<dbReference type="PANTHER" id="PTHR43711:SF31">
    <property type="entry name" value="HISTIDINE KINASE"/>
    <property type="match status" value="1"/>
</dbReference>
<dbReference type="InterPro" id="IPR000014">
    <property type="entry name" value="PAS"/>
</dbReference>
<evidence type="ECO:0000259" key="8">
    <source>
        <dbReference type="PROSITE" id="PS50109"/>
    </source>
</evidence>
<dbReference type="PRINTS" id="PR00344">
    <property type="entry name" value="BCTRLSENSOR"/>
</dbReference>
<feature type="transmembrane region" description="Helical" evidence="7">
    <location>
        <begin position="23"/>
        <end position="45"/>
    </location>
</feature>
<dbReference type="CDD" id="cd00082">
    <property type="entry name" value="HisKA"/>
    <property type="match status" value="1"/>
</dbReference>
<dbReference type="CDD" id="cd00075">
    <property type="entry name" value="HATPase"/>
    <property type="match status" value="1"/>
</dbReference>
<dbReference type="PANTHER" id="PTHR43711">
    <property type="entry name" value="TWO-COMPONENT HISTIDINE KINASE"/>
    <property type="match status" value="1"/>
</dbReference>